<sequence>MNKKMLIICTVFVMIISCKNYSANKDLEQNV</sequence>
<evidence type="ECO:0000313" key="1">
    <source>
        <dbReference type="EMBL" id="MBB6213725.1"/>
    </source>
</evidence>
<dbReference type="EMBL" id="JACHFB010000007">
    <property type="protein sequence ID" value="MBB6213725.1"/>
    <property type="molecule type" value="Genomic_DNA"/>
</dbReference>
<comment type="caution">
    <text evidence="1">The sequence shown here is derived from an EMBL/GenBank/DDBJ whole genome shotgun (WGS) entry which is preliminary data.</text>
</comment>
<dbReference type="AlphaFoldDB" id="A0A7W9ZM85"/>
<evidence type="ECO:0008006" key="3">
    <source>
        <dbReference type="Google" id="ProtNLM"/>
    </source>
</evidence>
<name>A0A7W9ZM85_9SPIR</name>
<accession>A0A7W9ZM85</accession>
<organism evidence="1 2">
    <name type="scientific">Borreliella californiensis</name>
    <dbReference type="NCBI Taxonomy" id="373543"/>
    <lineage>
        <taxon>Bacteria</taxon>
        <taxon>Pseudomonadati</taxon>
        <taxon>Spirochaetota</taxon>
        <taxon>Spirochaetia</taxon>
        <taxon>Spirochaetales</taxon>
        <taxon>Borreliaceae</taxon>
        <taxon>Borreliella</taxon>
    </lineage>
</organism>
<dbReference type="Proteomes" id="UP000536100">
    <property type="component" value="Unassembled WGS sequence"/>
</dbReference>
<reference evidence="1 2" key="1">
    <citation type="submission" date="2020-08" db="EMBL/GenBank/DDBJ databases">
        <title>Genomic Encyclopedia of Type Strains, Phase IV (KMG-IV): sequencing the most valuable type-strain genomes for metagenomic binning, comparative biology and taxonomic classification.</title>
        <authorList>
            <person name="Goeker M."/>
        </authorList>
    </citation>
    <scope>NUCLEOTIDE SEQUENCE [LARGE SCALE GENOMIC DNA]</scope>
    <source>
        <strain evidence="1 2">DSM 17989</strain>
    </source>
</reference>
<proteinExistence type="predicted"/>
<gene>
    <name evidence="1" type="ORF">HNP67_001220</name>
</gene>
<protein>
    <recommendedName>
        <fullName evidence="3">Lipoprotein</fullName>
    </recommendedName>
</protein>
<evidence type="ECO:0000313" key="2">
    <source>
        <dbReference type="Proteomes" id="UP000536100"/>
    </source>
</evidence>
<dbReference type="PROSITE" id="PS51257">
    <property type="entry name" value="PROKAR_LIPOPROTEIN"/>
    <property type="match status" value="1"/>
</dbReference>